<organism evidence="1 2">
    <name type="scientific">Methylomonas albis</name>
    <dbReference type="NCBI Taxonomy" id="1854563"/>
    <lineage>
        <taxon>Bacteria</taxon>
        <taxon>Pseudomonadati</taxon>
        <taxon>Pseudomonadota</taxon>
        <taxon>Gammaproteobacteria</taxon>
        <taxon>Methylococcales</taxon>
        <taxon>Methylococcaceae</taxon>
        <taxon>Methylomonas</taxon>
    </lineage>
</organism>
<evidence type="ECO:0000313" key="1">
    <source>
        <dbReference type="EMBL" id="MBD9357896.1"/>
    </source>
</evidence>
<keyword evidence="2" id="KW-1185">Reference proteome</keyword>
<protein>
    <submittedName>
        <fullName evidence="1">Uncharacterized protein</fullName>
    </submittedName>
</protein>
<proteinExistence type="predicted"/>
<dbReference type="EMBL" id="JACXSS010000001">
    <property type="protein sequence ID" value="MBD9357896.1"/>
    <property type="molecule type" value="Genomic_DNA"/>
</dbReference>
<comment type="caution">
    <text evidence="1">The sequence shown here is derived from an EMBL/GenBank/DDBJ whole genome shotgun (WGS) entry which is preliminary data.</text>
</comment>
<gene>
    <name evidence="1" type="ORF">IE877_18820</name>
</gene>
<dbReference type="Proteomes" id="UP000652176">
    <property type="component" value="Unassembled WGS sequence"/>
</dbReference>
<dbReference type="RefSeq" id="WP_192376144.1">
    <property type="nucleotide sequence ID" value="NZ_CAJHIV010000001.1"/>
</dbReference>
<sequence>MTDEWIIKPKESWREETKIYHSRFEEISTISTDAAEAIKSNFPGKYWGMSDKNEKASVVSRIVIYAVNGFSYSLGLRPIIEQQFKQGQFMIVPLSTRFFFEMCGSINYAKSLISKISNKESVESELNKVNKLLTGAKSEVMLPWGELATESSINVMDFVRSLENEHSGAVESYGFLCEASHPNFVQNSYFQMAGPPVSNWDNKEFKKHGHILLNKTVSIYEQAVHNSENDILSIFKMSNELV</sequence>
<accession>A0ABR9D534</accession>
<name>A0ABR9D534_9GAMM</name>
<reference evidence="1 2" key="1">
    <citation type="submission" date="2020-09" db="EMBL/GenBank/DDBJ databases">
        <title>Methylomonas albis sp. nov. and Methylomonas fluvii sp. nov.: Two cold-adapted methanotrophs from the River Elbe and an amended description of Methylovulum psychrotolerans strain Eb1.</title>
        <authorList>
            <person name="Bussmann I.K."/>
            <person name="Klings K.-W."/>
            <person name="Warnstedt J."/>
            <person name="Hoppert M."/>
            <person name="Saborowski A."/>
            <person name="Horn F."/>
            <person name="Liebner S."/>
        </authorList>
    </citation>
    <scope>NUCLEOTIDE SEQUENCE [LARGE SCALE GENOMIC DNA]</scope>
    <source>
        <strain evidence="1 2">EbA</strain>
    </source>
</reference>
<evidence type="ECO:0000313" key="2">
    <source>
        <dbReference type="Proteomes" id="UP000652176"/>
    </source>
</evidence>